<accession>A0A7C4BEC2</accession>
<sequence length="198" mass="22434">MLLKILILQGTENWKDVKTAIRIVEEQFSDVILICGVSSYREVLNLDRKVFGIPSLEDDIYIIKILKERDSYIAGSWRQVEREICVGGVDSKNPFQNAERLRQKKPPECKYAIILSSYAPKHSSCSRVKLMNREVGVGFAPLLPLAKEFSKSLVVSCSSHIEKEVCIESLEQNVLLIVTRKPITQVAVDLRTLKAEVM</sequence>
<evidence type="ECO:0000313" key="1">
    <source>
        <dbReference type="EMBL" id="HGI88436.1"/>
    </source>
</evidence>
<dbReference type="AlphaFoldDB" id="A0A7C4BEC2"/>
<name>A0A7C4BEC2_9CREN</name>
<dbReference type="EMBL" id="DTFF01000077">
    <property type="protein sequence ID" value="HGI88436.1"/>
    <property type="molecule type" value="Genomic_DNA"/>
</dbReference>
<reference evidence="1" key="1">
    <citation type="journal article" date="2020" name="mSystems">
        <title>Genome- and Community-Level Interaction Insights into Carbon Utilization and Element Cycling Functions of Hydrothermarchaeota in Hydrothermal Sediment.</title>
        <authorList>
            <person name="Zhou Z."/>
            <person name="Liu Y."/>
            <person name="Xu W."/>
            <person name="Pan J."/>
            <person name="Luo Z.H."/>
            <person name="Li M."/>
        </authorList>
    </citation>
    <scope>NUCLEOTIDE SEQUENCE [LARGE SCALE GENOMIC DNA]</scope>
    <source>
        <strain evidence="1">SpSt-732</strain>
    </source>
</reference>
<organism evidence="1">
    <name type="scientific">Ignisphaera aggregans</name>
    <dbReference type="NCBI Taxonomy" id="334771"/>
    <lineage>
        <taxon>Archaea</taxon>
        <taxon>Thermoproteota</taxon>
        <taxon>Thermoprotei</taxon>
        <taxon>Desulfurococcales</taxon>
        <taxon>Desulfurococcaceae</taxon>
        <taxon>Ignisphaera</taxon>
    </lineage>
</organism>
<protein>
    <submittedName>
        <fullName evidence="1">Uncharacterized protein</fullName>
    </submittedName>
</protein>
<proteinExistence type="predicted"/>
<comment type="caution">
    <text evidence="1">The sequence shown here is derived from an EMBL/GenBank/DDBJ whole genome shotgun (WGS) entry which is preliminary data.</text>
</comment>
<gene>
    <name evidence="1" type="ORF">ENV14_08660</name>
</gene>